<dbReference type="Proteomes" id="UP000293719">
    <property type="component" value="Chromosome"/>
</dbReference>
<dbReference type="AlphaFoldDB" id="A0A4P6V1R3"/>
<evidence type="ECO:0000313" key="4">
    <source>
        <dbReference type="EMBL" id="QBK31301.1"/>
    </source>
</evidence>
<dbReference type="PANTHER" id="PTHR46018">
    <property type="entry name" value="ZINC PHOSPHODIESTERASE ELAC PROTEIN 1"/>
    <property type="match status" value="1"/>
</dbReference>
<dbReference type="GO" id="GO:0042781">
    <property type="term" value="F:3'-tRNA processing endoribonuclease activity"/>
    <property type="evidence" value="ECO:0007669"/>
    <property type="project" value="TreeGrafter"/>
</dbReference>
<name>A0A4P6V1R3_9HYPH</name>
<protein>
    <submittedName>
        <fullName evidence="4">MBL fold metallo-hydrolase</fullName>
    </submittedName>
</protein>
<evidence type="ECO:0000256" key="1">
    <source>
        <dbReference type="ARBA" id="ARBA00022801"/>
    </source>
</evidence>
<dbReference type="CDD" id="cd07719">
    <property type="entry name" value="arylsulfatase_AtsA-like_MBL-fold"/>
    <property type="match status" value="1"/>
</dbReference>
<dbReference type="SMART" id="SM00849">
    <property type="entry name" value="Lactamase_B"/>
    <property type="match status" value="1"/>
</dbReference>
<feature type="domain" description="Metallo-beta-lactamase" evidence="3">
    <location>
        <begin position="61"/>
        <end position="253"/>
    </location>
</feature>
<dbReference type="Pfam" id="PF23023">
    <property type="entry name" value="Anti-Pycsar_Apyc1"/>
    <property type="match status" value="1"/>
</dbReference>
<feature type="region of interest" description="Disordered" evidence="2">
    <location>
        <begin position="1"/>
        <end position="31"/>
    </location>
</feature>
<dbReference type="EMBL" id="CP036532">
    <property type="protein sequence ID" value="QBK31301.1"/>
    <property type="molecule type" value="Genomic_DNA"/>
</dbReference>
<reference evidence="4 5" key="1">
    <citation type="journal article" date="2017" name="Int. J. Syst. Evol. Microbiol.">
        <title>Roseitalea porphyridii gen. nov., sp. nov., isolated from a red alga, and reclassification of Hoeflea suaedae Chung et al. 2013 as Pseudohoeflea suaedae gen. nov., comb. nov.</title>
        <authorList>
            <person name="Hyeon J.W."/>
            <person name="Jeong S.E."/>
            <person name="Baek K."/>
            <person name="Jeon C.O."/>
        </authorList>
    </citation>
    <scope>NUCLEOTIDE SEQUENCE [LARGE SCALE GENOMIC DNA]</scope>
    <source>
        <strain evidence="4 5">MA7-20</strain>
    </source>
</reference>
<keyword evidence="5" id="KW-1185">Reference proteome</keyword>
<keyword evidence="1 4" id="KW-0378">Hydrolase</keyword>
<sequence length="323" mass="33701">MGARPAVCAADGRRDARRQDRGLGRRGQPHAEPALTVASDRVTLLGTKGGPAIYPGAPVRMPTATLVEMAGQRIAVDCGLGVTRALVGTGMHLRDLTSVIVTHLHSDHYLELGPLIHTAWTAGLKTPVAVYGPAGLAACWEAFLRSMAFDIETRIADEGRPDLAGLVHLHTIGEGVFAEIGDVAVSAIRNAHPPITDSYAVKLEAGGKAVVLSGDTAPFDGMAGFARGADLLVHEAMIAEGVDRLVARVGNGERLKAHLEASHTEAVDVGRLAAKAGVRALALNHLIPVDDPAIGNDNWERAVRAGGYEGPLHIGQDGMAIGL</sequence>
<dbReference type="KEGG" id="rpod:E0E05_12230"/>
<gene>
    <name evidence="4" type="ORF">E0E05_12230</name>
</gene>
<dbReference type="Gene3D" id="3.60.15.10">
    <property type="entry name" value="Ribonuclease Z/Hydroxyacylglutathione hydrolase-like"/>
    <property type="match status" value="1"/>
</dbReference>
<dbReference type="InterPro" id="IPR044094">
    <property type="entry name" value="AtsA-like_MBL-fold"/>
</dbReference>
<dbReference type="SUPFAM" id="SSF56281">
    <property type="entry name" value="Metallo-hydrolase/oxidoreductase"/>
    <property type="match status" value="1"/>
</dbReference>
<feature type="compositionally biased region" description="Basic and acidic residues" evidence="2">
    <location>
        <begin position="11"/>
        <end position="23"/>
    </location>
</feature>
<organism evidence="4 5">
    <name type="scientific">Roseitalea porphyridii</name>
    <dbReference type="NCBI Taxonomy" id="1852022"/>
    <lineage>
        <taxon>Bacteria</taxon>
        <taxon>Pseudomonadati</taxon>
        <taxon>Pseudomonadota</taxon>
        <taxon>Alphaproteobacteria</taxon>
        <taxon>Hyphomicrobiales</taxon>
        <taxon>Ahrensiaceae</taxon>
        <taxon>Roseitalea</taxon>
    </lineage>
</organism>
<accession>A0A4P6V1R3</accession>
<proteinExistence type="predicted"/>
<dbReference type="InterPro" id="IPR001279">
    <property type="entry name" value="Metallo-B-lactamas"/>
</dbReference>
<dbReference type="InterPro" id="IPR036866">
    <property type="entry name" value="RibonucZ/Hydroxyglut_hydro"/>
</dbReference>
<dbReference type="OrthoDB" id="9803916at2"/>
<evidence type="ECO:0000256" key="2">
    <source>
        <dbReference type="SAM" id="MobiDB-lite"/>
    </source>
</evidence>
<dbReference type="PANTHER" id="PTHR46018:SF2">
    <property type="entry name" value="ZINC PHOSPHODIESTERASE ELAC PROTEIN 1"/>
    <property type="match status" value="1"/>
</dbReference>
<evidence type="ECO:0000313" key="5">
    <source>
        <dbReference type="Proteomes" id="UP000293719"/>
    </source>
</evidence>
<evidence type="ECO:0000259" key="3">
    <source>
        <dbReference type="SMART" id="SM00849"/>
    </source>
</evidence>